<protein>
    <recommendedName>
        <fullName evidence="3">Transposase (putative) YhgA-like domain-containing protein</fullName>
    </recommendedName>
</protein>
<proteinExistence type="predicted"/>
<evidence type="ECO:0000313" key="2">
    <source>
        <dbReference type="Proteomes" id="UP000634134"/>
    </source>
</evidence>
<organism evidence="1 2">
    <name type="scientific">Dyadobacter subterraneus</name>
    <dbReference type="NCBI Taxonomy" id="2773304"/>
    <lineage>
        <taxon>Bacteria</taxon>
        <taxon>Pseudomonadati</taxon>
        <taxon>Bacteroidota</taxon>
        <taxon>Cytophagia</taxon>
        <taxon>Cytophagales</taxon>
        <taxon>Spirosomataceae</taxon>
        <taxon>Dyadobacter</taxon>
    </lineage>
</organism>
<evidence type="ECO:0008006" key="3">
    <source>
        <dbReference type="Google" id="ProtNLM"/>
    </source>
</evidence>
<comment type="caution">
    <text evidence="1">The sequence shown here is derived from an EMBL/GenBank/DDBJ whole genome shotgun (WGS) entry which is preliminary data.</text>
</comment>
<dbReference type="PANTHER" id="PTHR35586:SF1">
    <property type="entry name" value="SLL1691 PROTEIN"/>
    <property type="match status" value="1"/>
</dbReference>
<dbReference type="PANTHER" id="PTHR35586">
    <property type="entry name" value="SLL1691 PROTEIN"/>
    <property type="match status" value="1"/>
</dbReference>
<sequence>MRRKNDILLKSAFEEAFSDLLRFFFDDADSLFDIEKGLEFMDKELHELFPDLEKQGGSRFVDMLAKIYGIDGAEEWILIHIEIQAQNDQQFSKRMFQYFYRIYDRYNMPVTALAVFTGAAKSLSESTFHYRFLGTELVYKYNNYHIMDHSEEQLLVMDNPFALIVLAAQKALLADKIPEWELAEHRLTIARALIGSKKYSGEKVKRFLYFLKTFIHIENHEINSKFDNEISQLTGNESTMGIIETIKMLTREEGIEIGLEQGLEKGLEQGLEKGEEKKSLKVVTRMLQSEKFSISEIANFADVSEDFVRKVQEEIK</sequence>
<dbReference type="Proteomes" id="UP000634134">
    <property type="component" value="Unassembled WGS sequence"/>
</dbReference>
<name>A0ABR9W6X6_9BACT</name>
<dbReference type="EMBL" id="JACYGY010000001">
    <property type="protein sequence ID" value="MBE9461200.1"/>
    <property type="molecule type" value="Genomic_DNA"/>
</dbReference>
<keyword evidence="2" id="KW-1185">Reference proteome</keyword>
<reference evidence="2" key="1">
    <citation type="submission" date="2023-07" db="EMBL/GenBank/DDBJ databases">
        <title>Dyadobacter sp. nov 'subterranea' isolated from contaminted grondwater.</title>
        <authorList>
            <person name="Szabo I."/>
            <person name="Al-Omari J."/>
            <person name="Szerdahelyi S.G."/>
            <person name="Rado J."/>
        </authorList>
    </citation>
    <scope>NUCLEOTIDE SEQUENCE [LARGE SCALE GENOMIC DNA]</scope>
    <source>
        <strain evidence="2">UP-52</strain>
    </source>
</reference>
<gene>
    <name evidence="1" type="ORF">IEE83_04825</name>
</gene>
<accession>A0ABR9W6X6</accession>
<evidence type="ECO:0000313" key="1">
    <source>
        <dbReference type="EMBL" id="MBE9461200.1"/>
    </source>
</evidence>